<evidence type="ECO:0000256" key="4">
    <source>
        <dbReference type="ARBA" id="ARBA00020580"/>
    </source>
</evidence>
<dbReference type="AlphaFoldDB" id="A0A7W6MWH5"/>
<dbReference type="GO" id="GO:0030254">
    <property type="term" value="P:protein secretion by the type III secretion system"/>
    <property type="evidence" value="ECO:0007669"/>
    <property type="project" value="InterPro"/>
</dbReference>
<keyword evidence="15" id="KW-0066">ATP synthesis</keyword>
<keyword evidence="8" id="KW-0375">Hydrogen ion transport</keyword>
<dbReference type="PANTHER" id="PTHR15184">
    <property type="entry name" value="ATP SYNTHASE"/>
    <property type="match status" value="1"/>
</dbReference>
<evidence type="ECO:0000256" key="15">
    <source>
        <dbReference type="ARBA" id="ARBA00023310"/>
    </source>
</evidence>
<evidence type="ECO:0000256" key="6">
    <source>
        <dbReference type="ARBA" id="ARBA00022490"/>
    </source>
</evidence>
<dbReference type="InterPro" id="IPR005714">
    <property type="entry name" value="ATPase_T3SS_FliI/YscN"/>
</dbReference>
<dbReference type="GO" id="GO:0046933">
    <property type="term" value="F:proton-transporting ATP synthase activity, rotational mechanism"/>
    <property type="evidence" value="ECO:0007669"/>
    <property type="project" value="TreeGrafter"/>
</dbReference>
<dbReference type="Gene3D" id="3.40.50.12240">
    <property type="match status" value="1"/>
</dbReference>
<dbReference type="NCBIfam" id="TIGR03498">
    <property type="entry name" value="FliI_clade3"/>
    <property type="match status" value="1"/>
</dbReference>
<evidence type="ECO:0000256" key="9">
    <source>
        <dbReference type="ARBA" id="ARBA00022795"/>
    </source>
</evidence>
<comment type="subcellular location">
    <subcellularLocation>
        <location evidence="1">Cytoplasm</location>
    </subcellularLocation>
</comment>
<feature type="domain" description="AAA+ ATPase" evidence="17">
    <location>
        <begin position="272"/>
        <end position="454"/>
    </location>
</feature>
<keyword evidence="13" id="KW-0406">Ion transport</keyword>
<evidence type="ECO:0000256" key="10">
    <source>
        <dbReference type="ARBA" id="ARBA00022840"/>
    </source>
</evidence>
<dbReference type="CDD" id="cd01136">
    <property type="entry name" value="ATPase_flagellum-secretory_path_III"/>
    <property type="match status" value="1"/>
</dbReference>
<evidence type="ECO:0000256" key="5">
    <source>
        <dbReference type="ARBA" id="ARBA00022448"/>
    </source>
</evidence>
<reference evidence="18 19" key="1">
    <citation type="submission" date="2020-08" db="EMBL/GenBank/DDBJ databases">
        <title>Genomic Encyclopedia of Type Strains, Phase IV (KMG-IV): sequencing the most valuable type-strain genomes for metagenomic binning, comparative biology and taxonomic classification.</title>
        <authorList>
            <person name="Goeker M."/>
        </authorList>
    </citation>
    <scope>NUCLEOTIDE SEQUENCE [LARGE SCALE GENOMIC DNA]</scope>
    <source>
        <strain evidence="18 19">DSM 100021</strain>
    </source>
</reference>
<sequence>MMTEIHPDEPLPDEALLDQTLPDETPSTGTAQSDLGTGEIESDGIASGAPVADEIVSGEPALDALSLDVTASDEPLPEGALAEELTSDETATTEPVEDEPPFAPLNLRIEKSATLEAMAALAKRYASPDYSVAHGGHVRTIAAGHYTVTGLSRHLHLGDFVAHRSATGIHLGEVVRVEPELAYVCPIEPGEPIAIGDTVIRKGAFRVAAQDEWCGRTLNALGDPIDGLGPVMPGLVRRSIANTAPSSMGRQRVEHGFRTGVKAVDIFSPLCLGQRLGIFAGSGVGKSTLLSMLAKADAFDKVVIALVGERGREVREFIEDTLGDNMAKTVAIVATSDESPMLRKMAPLTAITIAEHFRDQGDNVLFIADSITRFAHAIREVATAAGEPPIARGFPASVFTELPKLLERAGPGEEGTGTITAIISILVDGDNHNDPIADCTRGILDGHIVLDRSLADEGRYPPINPLSSISRLARKAWTPDQEKLVSRLKTLIHRFEETRDLRLIGGYRAGSDPDLDMAIKQVPILYEVLKQTPSDLPVDDAYADLAHALKAANSPGNANARRA</sequence>
<evidence type="ECO:0000256" key="2">
    <source>
        <dbReference type="ARBA" id="ARBA00008936"/>
    </source>
</evidence>
<dbReference type="PANTHER" id="PTHR15184:SF9">
    <property type="entry name" value="SPI-1 TYPE 3 SECRETION SYSTEM ATPASE"/>
    <property type="match status" value="1"/>
</dbReference>
<dbReference type="SUPFAM" id="SSF52540">
    <property type="entry name" value="P-loop containing nucleoside triphosphate hydrolases"/>
    <property type="match status" value="1"/>
</dbReference>
<keyword evidence="5" id="KW-0813">Transport</keyword>
<evidence type="ECO:0000256" key="1">
    <source>
        <dbReference type="ARBA" id="ARBA00004496"/>
    </source>
</evidence>
<keyword evidence="12" id="KW-1278">Translocase</keyword>
<protein>
    <recommendedName>
        <fullName evidence="4">Flagellum-specific ATP synthase</fullName>
        <ecNumber evidence="3">7.1.2.2</ecNumber>
    </recommendedName>
</protein>
<gene>
    <name evidence="18" type="ORF">GGQ71_004532</name>
</gene>
<evidence type="ECO:0000256" key="11">
    <source>
        <dbReference type="ARBA" id="ARBA00022927"/>
    </source>
</evidence>
<evidence type="ECO:0000256" key="7">
    <source>
        <dbReference type="ARBA" id="ARBA00022741"/>
    </source>
</evidence>
<evidence type="ECO:0000256" key="3">
    <source>
        <dbReference type="ARBA" id="ARBA00012473"/>
    </source>
</evidence>
<dbReference type="NCBIfam" id="TIGR01026">
    <property type="entry name" value="fliI_yscN"/>
    <property type="match status" value="1"/>
</dbReference>
<evidence type="ECO:0000256" key="8">
    <source>
        <dbReference type="ARBA" id="ARBA00022781"/>
    </source>
</evidence>
<proteinExistence type="inferred from homology"/>
<dbReference type="InterPro" id="IPR022426">
    <property type="entry name" value="FliI_clade3"/>
</dbReference>
<dbReference type="InterPro" id="IPR027417">
    <property type="entry name" value="P-loop_NTPase"/>
</dbReference>
<organism evidence="18 19">
    <name type="scientific">Allorhizobium taibaishanense</name>
    <dbReference type="NCBI Taxonomy" id="887144"/>
    <lineage>
        <taxon>Bacteria</taxon>
        <taxon>Pseudomonadati</taxon>
        <taxon>Pseudomonadota</taxon>
        <taxon>Alphaproteobacteria</taxon>
        <taxon>Hyphomicrobiales</taxon>
        <taxon>Rhizobiaceae</taxon>
        <taxon>Rhizobium/Agrobacterium group</taxon>
        <taxon>Allorhizobium</taxon>
    </lineage>
</organism>
<dbReference type="FunFam" id="3.40.50.12240:FF:000002">
    <property type="entry name" value="Flagellum-specific ATP synthase FliI"/>
    <property type="match status" value="1"/>
</dbReference>
<dbReference type="GO" id="GO:0044781">
    <property type="term" value="P:bacterial-type flagellum organization"/>
    <property type="evidence" value="ECO:0007669"/>
    <property type="project" value="UniProtKB-KW"/>
</dbReference>
<dbReference type="Pfam" id="PF18269">
    <property type="entry name" value="T3SS_ATPase_C"/>
    <property type="match status" value="1"/>
</dbReference>
<dbReference type="GO" id="GO:0030257">
    <property type="term" value="C:type III protein secretion system complex"/>
    <property type="evidence" value="ECO:0007669"/>
    <property type="project" value="InterPro"/>
</dbReference>
<evidence type="ECO:0000256" key="13">
    <source>
        <dbReference type="ARBA" id="ARBA00023065"/>
    </source>
</evidence>
<comment type="similarity">
    <text evidence="2">Belongs to the ATPase alpha/beta chains family.</text>
</comment>
<keyword evidence="10" id="KW-0067">ATP-binding</keyword>
<keyword evidence="7" id="KW-0547">Nucleotide-binding</keyword>
<keyword evidence="14" id="KW-1006">Bacterial flagellum protein export</keyword>
<dbReference type="GO" id="GO:0005737">
    <property type="term" value="C:cytoplasm"/>
    <property type="evidence" value="ECO:0007669"/>
    <property type="project" value="UniProtKB-SubCell"/>
</dbReference>
<dbReference type="Pfam" id="PF00006">
    <property type="entry name" value="ATP-synt_ab"/>
    <property type="match status" value="1"/>
</dbReference>
<dbReference type="EC" id="7.1.2.2" evidence="3"/>
<accession>A0A7W6MWH5</accession>
<comment type="caution">
    <text evidence="18">The sequence shown here is derived from an EMBL/GenBank/DDBJ whole genome shotgun (WGS) entry which is preliminary data.</text>
</comment>
<evidence type="ECO:0000256" key="12">
    <source>
        <dbReference type="ARBA" id="ARBA00022967"/>
    </source>
</evidence>
<keyword evidence="6" id="KW-0963">Cytoplasm</keyword>
<evidence type="ECO:0000313" key="18">
    <source>
        <dbReference type="EMBL" id="MBB4010234.1"/>
    </source>
</evidence>
<keyword evidence="11" id="KW-0653">Protein transport</keyword>
<feature type="compositionally biased region" description="Polar residues" evidence="16">
    <location>
        <begin position="25"/>
        <end position="35"/>
    </location>
</feature>
<evidence type="ECO:0000256" key="14">
    <source>
        <dbReference type="ARBA" id="ARBA00023225"/>
    </source>
</evidence>
<evidence type="ECO:0000313" key="19">
    <source>
        <dbReference type="Proteomes" id="UP000544107"/>
    </source>
</evidence>
<dbReference type="GO" id="GO:0005524">
    <property type="term" value="F:ATP binding"/>
    <property type="evidence" value="ECO:0007669"/>
    <property type="project" value="UniProtKB-KW"/>
</dbReference>
<evidence type="ECO:0000259" key="17">
    <source>
        <dbReference type="SMART" id="SM00382"/>
    </source>
</evidence>
<name>A0A7W6MWH5_9HYPH</name>
<dbReference type="GO" id="GO:0016887">
    <property type="term" value="F:ATP hydrolysis activity"/>
    <property type="evidence" value="ECO:0007669"/>
    <property type="project" value="InterPro"/>
</dbReference>
<dbReference type="InterPro" id="IPR000194">
    <property type="entry name" value="ATPase_F1/V1/A1_a/bsu_nucl-bd"/>
</dbReference>
<dbReference type="InterPro" id="IPR040627">
    <property type="entry name" value="T3SS_ATPase_C"/>
</dbReference>
<dbReference type="InterPro" id="IPR003593">
    <property type="entry name" value="AAA+_ATPase"/>
</dbReference>
<dbReference type="InterPro" id="IPR050053">
    <property type="entry name" value="ATPase_alpha/beta_chains"/>
</dbReference>
<keyword evidence="9" id="KW-1005">Bacterial flagellum biogenesis</keyword>
<dbReference type="Proteomes" id="UP000544107">
    <property type="component" value="Unassembled WGS sequence"/>
</dbReference>
<dbReference type="EMBL" id="JACIED010000007">
    <property type="protein sequence ID" value="MBB4010234.1"/>
    <property type="molecule type" value="Genomic_DNA"/>
</dbReference>
<dbReference type="GO" id="GO:0009288">
    <property type="term" value="C:bacterial-type flagellum"/>
    <property type="evidence" value="ECO:0007669"/>
    <property type="project" value="InterPro"/>
</dbReference>
<feature type="region of interest" description="Disordered" evidence="16">
    <location>
        <begin position="1"/>
        <end position="47"/>
    </location>
</feature>
<evidence type="ECO:0000256" key="16">
    <source>
        <dbReference type="SAM" id="MobiDB-lite"/>
    </source>
</evidence>
<dbReference type="SMART" id="SM00382">
    <property type="entry name" value="AAA"/>
    <property type="match status" value="1"/>
</dbReference>